<proteinExistence type="predicted"/>
<dbReference type="Pfam" id="PF13532">
    <property type="entry name" value="2OG-FeII_Oxy_2"/>
    <property type="match status" value="1"/>
</dbReference>
<evidence type="ECO:0000256" key="1">
    <source>
        <dbReference type="ARBA" id="ARBA00001954"/>
    </source>
</evidence>
<dbReference type="InterPro" id="IPR027450">
    <property type="entry name" value="AlkB-like"/>
</dbReference>
<organism evidence="3 4">
    <name type="scientific">Pseudohoeflea coraliihabitans</name>
    <dbReference type="NCBI Taxonomy" id="2860393"/>
    <lineage>
        <taxon>Bacteria</taxon>
        <taxon>Pseudomonadati</taxon>
        <taxon>Pseudomonadota</taxon>
        <taxon>Alphaproteobacteria</taxon>
        <taxon>Hyphomicrobiales</taxon>
        <taxon>Rhizobiaceae</taxon>
        <taxon>Pseudohoeflea</taxon>
    </lineage>
</organism>
<dbReference type="RefSeq" id="WP_219203442.1">
    <property type="nucleotide sequence ID" value="NZ_JAHWQX010000005.1"/>
</dbReference>
<comment type="caution">
    <text evidence="3">The sequence shown here is derived from an EMBL/GenBank/DDBJ whole genome shotgun (WGS) entry which is preliminary data.</text>
</comment>
<sequence length="204" mass="22508">MMVLPRGVRHIPGHLDRDSQKALVEDIRAVVEAAPLFQPIMPRSGRPFSVKMTNCGPLGWVADRKGYRYQPHHPVTGRPWPPMPGRLMALWAELSGHDQPPEACLVNFYRDTARMGLHQDKDESDLGAPVLSVSLGDSCLFRVGQVAGPSPSKSFRLDSGDIVVLGGESRLVYHGVDRIYPDTSTLLKHGGRINLTLRRVNASD</sequence>
<name>A0ABS6WT40_9HYPH</name>
<comment type="cofactor">
    <cofactor evidence="1">
        <name>Fe(2+)</name>
        <dbReference type="ChEBI" id="CHEBI:29033"/>
    </cofactor>
</comment>
<accession>A0ABS6WT40</accession>
<dbReference type="PROSITE" id="PS51471">
    <property type="entry name" value="FE2OG_OXY"/>
    <property type="match status" value="1"/>
</dbReference>
<dbReference type="PANTHER" id="PTHR16557:SF2">
    <property type="entry name" value="NUCLEIC ACID DIOXYGENASE ALKBH1"/>
    <property type="match status" value="1"/>
</dbReference>
<dbReference type="EMBL" id="JAHWQX010000005">
    <property type="protein sequence ID" value="MBW3099115.1"/>
    <property type="molecule type" value="Genomic_DNA"/>
</dbReference>
<evidence type="ECO:0000313" key="3">
    <source>
        <dbReference type="EMBL" id="MBW3099115.1"/>
    </source>
</evidence>
<dbReference type="InterPro" id="IPR004574">
    <property type="entry name" value="Alkb"/>
</dbReference>
<keyword evidence="4" id="KW-1185">Reference proteome</keyword>
<keyword evidence="3" id="KW-0560">Oxidoreductase</keyword>
<reference evidence="3" key="1">
    <citation type="submission" date="2021-07" db="EMBL/GenBank/DDBJ databases">
        <title>Pseudohoeflea marina sp. nov. a polyhydroxyalcanoate-producing bacterium.</title>
        <authorList>
            <person name="Zheng W."/>
            <person name="Yu S."/>
            <person name="Huang Y."/>
        </authorList>
    </citation>
    <scope>NUCLEOTIDE SEQUENCE</scope>
    <source>
        <strain evidence="3">DP4N28-3</strain>
    </source>
</reference>
<evidence type="ECO:0000259" key="2">
    <source>
        <dbReference type="PROSITE" id="PS51471"/>
    </source>
</evidence>
<feature type="domain" description="Fe2OG dioxygenase" evidence="2">
    <location>
        <begin position="100"/>
        <end position="201"/>
    </location>
</feature>
<dbReference type="PANTHER" id="PTHR16557">
    <property type="entry name" value="ALKYLATED DNA REPAIR PROTEIN ALKB-RELATED"/>
    <property type="match status" value="1"/>
</dbReference>
<evidence type="ECO:0000313" key="4">
    <source>
        <dbReference type="Proteomes" id="UP001430804"/>
    </source>
</evidence>
<dbReference type="InterPro" id="IPR005123">
    <property type="entry name" value="Oxoglu/Fe-dep_dioxygenase_dom"/>
</dbReference>
<gene>
    <name evidence="3" type="ORF">KY465_17685</name>
</gene>
<keyword evidence="3" id="KW-0223">Dioxygenase</keyword>
<protein>
    <submittedName>
        <fullName evidence="3">Alpha-ketoglutarate-dependent dioxygenase AlkB</fullName>
    </submittedName>
</protein>
<dbReference type="Proteomes" id="UP001430804">
    <property type="component" value="Unassembled WGS sequence"/>
</dbReference>
<dbReference type="GO" id="GO:0051213">
    <property type="term" value="F:dioxygenase activity"/>
    <property type="evidence" value="ECO:0007669"/>
    <property type="project" value="UniProtKB-KW"/>
</dbReference>